<name>A0A6M3IED2_9ZZZZ</name>
<proteinExistence type="predicted"/>
<evidence type="ECO:0000313" key="1">
    <source>
        <dbReference type="EMBL" id="QJA55806.1"/>
    </source>
</evidence>
<dbReference type="AlphaFoldDB" id="A0A6M3IED2"/>
<dbReference type="EMBL" id="MT141182">
    <property type="protein sequence ID" value="QJA55806.1"/>
    <property type="molecule type" value="Genomic_DNA"/>
</dbReference>
<gene>
    <name evidence="1" type="ORF">MM415B01988_0014</name>
</gene>
<accession>A0A6M3IED2</accession>
<sequence length="105" mass="11730">MGTMKLSYHETETIETELANPETAAKAFGDLLRLDPRHSAVPAALAYLIGRVMGVGKDPASEEWCDLDIEELQRRWQSSLTLLPEDYEPLPRLIVPLSPLEEAVL</sequence>
<reference evidence="1" key="1">
    <citation type="submission" date="2020-03" db="EMBL/GenBank/DDBJ databases">
        <title>The deep terrestrial virosphere.</title>
        <authorList>
            <person name="Holmfeldt K."/>
            <person name="Nilsson E."/>
            <person name="Simone D."/>
            <person name="Lopez-Fernandez M."/>
            <person name="Wu X."/>
            <person name="de Brujin I."/>
            <person name="Lundin D."/>
            <person name="Andersson A."/>
            <person name="Bertilsson S."/>
            <person name="Dopson M."/>
        </authorList>
    </citation>
    <scope>NUCLEOTIDE SEQUENCE</scope>
    <source>
        <strain evidence="1">MM415B01988</strain>
    </source>
</reference>
<protein>
    <submittedName>
        <fullName evidence="1">Uncharacterized protein</fullName>
    </submittedName>
</protein>
<organism evidence="1">
    <name type="scientific">viral metagenome</name>
    <dbReference type="NCBI Taxonomy" id="1070528"/>
    <lineage>
        <taxon>unclassified sequences</taxon>
        <taxon>metagenomes</taxon>
        <taxon>organismal metagenomes</taxon>
    </lineage>
</organism>